<sequence length="692" mass="75249">MATATTTAAPKEAEAVEEYESDPEEVKRSFVMRRREASDDEEDEGESEVKGNRRRMDRRLHSDDESDGQGGAPAEYDDEEEHDGELEGEEEDEEEDVYEDEEDEEAYEEEDGKEDRNDGEVRVKGTEGNDVGRSTEGVVEVRPGDNDNDNEKDDAVEGMEEGKKENSEPFAVPTAGAFYMHDDRFRDNVGGRHRRTHGGRKLWESKDDRKWGHDKFEEMTLQERHHDEGRRNSRGRYRGRGKNRGPDSGYPRGNRPKAFNNNNNNQNQAPKGIRGRGSKRYEPAWKNSNQAPSPQNKHLGKHLEKSLHTNSGRAFTPTSNSESDTGPVRKQVFASSLSSASPPFYPSGSSNKDIALTQKRDVQSGSMSKNLRTSGVDETFSVQHANAMQRGKNIAGVKMDKLYIDDSSASAAVKPLNSLKMQSSSQTRAQGRGVAIPQQIAYQQTSQNQANRVSPPTQLQAAQRSPGQSRAQPSAQSSSQQLGQRSANGSQASSPPKAVSAISSYDSGEVESLSESSKSKGALVGKGKGSQGRGSFLFGGAQVMGTGGNMTVGHGDQNFPAFLPVMQFGGQHPGGIGVPAVGMAFPGYVAQPQLGLGNSEMTWLPVLAGAAGALGGTYCPPYITVDGAYHARPGGQTSAMGSSSKENNTNKSSNEWKPSQRPEPGNDEFGQQQNKPQPRRYSAMNLANDVLR</sequence>
<evidence type="ECO:0000313" key="1">
    <source>
        <dbReference type="EMBL" id="KAJ4718186.1"/>
    </source>
</evidence>
<gene>
    <name evidence="1" type="ORF">OWV82_009900</name>
</gene>
<reference evidence="1 2" key="1">
    <citation type="journal article" date="2023" name="Science">
        <title>Complex scaffold remodeling in plant triterpene biosynthesis.</title>
        <authorList>
            <person name="De La Pena R."/>
            <person name="Hodgson H."/>
            <person name="Liu J.C."/>
            <person name="Stephenson M.J."/>
            <person name="Martin A.C."/>
            <person name="Owen C."/>
            <person name="Harkess A."/>
            <person name="Leebens-Mack J."/>
            <person name="Jimenez L.E."/>
            <person name="Osbourn A."/>
            <person name="Sattely E.S."/>
        </authorList>
    </citation>
    <scope>NUCLEOTIDE SEQUENCE [LARGE SCALE GENOMIC DNA]</scope>
    <source>
        <strain evidence="2">cv. JPN11</strain>
        <tissue evidence="1">Leaf</tissue>
    </source>
</reference>
<evidence type="ECO:0000313" key="2">
    <source>
        <dbReference type="Proteomes" id="UP001164539"/>
    </source>
</evidence>
<dbReference type="Proteomes" id="UP001164539">
    <property type="component" value="Chromosome 5"/>
</dbReference>
<proteinExistence type="predicted"/>
<organism evidence="1 2">
    <name type="scientific">Melia azedarach</name>
    <name type="common">Chinaberry tree</name>
    <dbReference type="NCBI Taxonomy" id="155640"/>
    <lineage>
        <taxon>Eukaryota</taxon>
        <taxon>Viridiplantae</taxon>
        <taxon>Streptophyta</taxon>
        <taxon>Embryophyta</taxon>
        <taxon>Tracheophyta</taxon>
        <taxon>Spermatophyta</taxon>
        <taxon>Magnoliopsida</taxon>
        <taxon>eudicotyledons</taxon>
        <taxon>Gunneridae</taxon>
        <taxon>Pentapetalae</taxon>
        <taxon>rosids</taxon>
        <taxon>malvids</taxon>
        <taxon>Sapindales</taxon>
        <taxon>Meliaceae</taxon>
        <taxon>Melia</taxon>
    </lineage>
</organism>
<accession>A0ACC1Y482</accession>
<protein>
    <submittedName>
        <fullName evidence="1">CASC3/Barentsz eIF4AIII binding, putative isoform 1</fullName>
    </submittedName>
</protein>
<dbReference type="EMBL" id="CM051398">
    <property type="protein sequence ID" value="KAJ4718186.1"/>
    <property type="molecule type" value="Genomic_DNA"/>
</dbReference>
<keyword evidence="2" id="KW-1185">Reference proteome</keyword>
<comment type="caution">
    <text evidence="1">The sequence shown here is derived from an EMBL/GenBank/DDBJ whole genome shotgun (WGS) entry which is preliminary data.</text>
</comment>
<name>A0ACC1Y482_MELAZ</name>